<dbReference type="Proteomes" id="UP001469553">
    <property type="component" value="Unassembled WGS sequence"/>
</dbReference>
<reference evidence="2 3" key="1">
    <citation type="submission" date="2021-06" db="EMBL/GenBank/DDBJ databases">
        <authorList>
            <person name="Palmer J.M."/>
        </authorList>
    </citation>
    <scope>NUCLEOTIDE SEQUENCE [LARGE SCALE GENOMIC DNA]</scope>
    <source>
        <strain evidence="2 3">AS_MEX2019</strain>
        <tissue evidence="2">Muscle</tissue>
    </source>
</reference>
<keyword evidence="3" id="KW-1185">Reference proteome</keyword>
<name>A0ABV0Z804_9TELE</name>
<gene>
    <name evidence="2" type="ORF">AMECASPLE_005859</name>
</gene>
<comment type="caution">
    <text evidence="2">The sequence shown here is derived from an EMBL/GenBank/DDBJ whole genome shotgun (WGS) entry which is preliminary data.</text>
</comment>
<keyword evidence="1" id="KW-0732">Signal</keyword>
<evidence type="ECO:0000313" key="3">
    <source>
        <dbReference type="Proteomes" id="UP001469553"/>
    </source>
</evidence>
<feature type="signal peptide" evidence="1">
    <location>
        <begin position="1"/>
        <end position="16"/>
    </location>
</feature>
<proteinExistence type="predicted"/>
<sequence length="156" mass="17925">MHIALLFNLFWMLIEEENRIGPLIQQTKTSNRTIKDYRVKIQLHHSETRHNPTELQRLAVSPFVMHVMWSTHTLLGAEPEKSGLEQEMREEDTRTCLRSRLLKVQSLATAAFPRHSEMPACNVAFIFKMSEALSSHALKLPDTIPHLLKNAASFPV</sequence>
<dbReference type="EMBL" id="JAHRIP010056703">
    <property type="protein sequence ID" value="MEQ2302338.1"/>
    <property type="molecule type" value="Genomic_DNA"/>
</dbReference>
<feature type="chain" id="PRO_5045610523" evidence="1">
    <location>
        <begin position="17"/>
        <end position="156"/>
    </location>
</feature>
<evidence type="ECO:0000313" key="2">
    <source>
        <dbReference type="EMBL" id="MEQ2302338.1"/>
    </source>
</evidence>
<protein>
    <submittedName>
        <fullName evidence="2">Uncharacterized protein</fullName>
    </submittedName>
</protein>
<evidence type="ECO:0000256" key="1">
    <source>
        <dbReference type="SAM" id="SignalP"/>
    </source>
</evidence>
<accession>A0ABV0Z804</accession>
<organism evidence="2 3">
    <name type="scientific">Ameca splendens</name>
    <dbReference type="NCBI Taxonomy" id="208324"/>
    <lineage>
        <taxon>Eukaryota</taxon>
        <taxon>Metazoa</taxon>
        <taxon>Chordata</taxon>
        <taxon>Craniata</taxon>
        <taxon>Vertebrata</taxon>
        <taxon>Euteleostomi</taxon>
        <taxon>Actinopterygii</taxon>
        <taxon>Neopterygii</taxon>
        <taxon>Teleostei</taxon>
        <taxon>Neoteleostei</taxon>
        <taxon>Acanthomorphata</taxon>
        <taxon>Ovalentaria</taxon>
        <taxon>Atherinomorphae</taxon>
        <taxon>Cyprinodontiformes</taxon>
        <taxon>Goodeidae</taxon>
        <taxon>Ameca</taxon>
    </lineage>
</organism>